<keyword evidence="4 7" id="KW-0697">Rotamase</keyword>
<dbReference type="InterPro" id="IPR027304">
    <property type="entry name" value="Trigger_fact/SurA_dom_sf"/>
</dbReference>
<keyword evidence="1 7" id="KW-0732">Signal</keyword>
<dbReference type="AlphaFoldDB" id="A0A9X2C3K4"/>
<evidence type="ECO:0000313" key="9">
    <source>
        <dbReference type="EMBL" id="MCK9687665.1"/>
    </source>
</evidence>
<feature type="domain" description="PpiC" evidence="8">
    <location>
        <begin position="333"/>
        <end position="432"/>
    </location>
</feature>
<feature type="chain" id="PRO_5041028079" description="Chaperone SurA" evidence="7">
    <location>
        <begin position="24"/>
        <end position="480"/>
    </location>
</feature>
<gene>
    <name evidence="7" type="primary">surA</name>
    <name evidence="9" type="ORF">LPC04_18330</name>
</gene>
<keyword evidence="3 7" id="KW-0574">Periplasm</keyword>
<keyword evidence="5 7" id="KW-0143">Chaperone</keyword>
<evidence type="ECO:0000256" key="4">
    <source>
        <dbReference type="ARBA" id="ARBA00023110"/>
    </source>
</evidence>
<dbReference type="GO" id="GO:0006457">
    <property type="term" value="P:protein folding"/>
    <property type="evidence" value="ECO:0007669"/>
    <property type="project" value="UniProtKB-UniRule"/>
</dbReference>
<dbReference type="PANTHER" id="PTHR47637:SF1">
    <property type="entry name" value="CHAPERONE SURA"/>
    <property type="match status" value="1"/>
</dbReference>
<dbReference type="GO" id="GO:0051082">
    <property type="term" value="F:unfolded protein binding"/>
    <property type="evidence" value="ECO:0007669"/>
    <property type="project" value="UniProtKB-UniRule"/>
</dbReference>
<proteinExistence type="inferred from homology"/>
<dbReference type="InterPro" id="IPR015391">
    <property type="entry name" value="SurA_N"/>
</dbReference>
<dbReference type="Gene3D" id="3.10.50.40">
    <property type="match status" value="2"/>
</dbReference>
<dbReference type="Gene3D" id="1.10.4030.10">
    <property type="entry name" value="Porin chaperone SurA, peptide-binding domain"/>
    <property type="match status" value="1"/>
</dbReference>
<evidence type="ECO:0000259" key="8">
    <source>
        <dbReference type="PROSITE" id="PS50198"/>
    </source>
</evidence>
<dbReference type="GO" id="GO:0042277">
    <property type="term" value="F:peptide binding"/>
    <property type="evidence" value="ECO:0007669"/>
    <property type="project" value="InterPro"/>
</dbReference>
<feature type="domain" description="PpiC" evidence="8">
    <location>
        <begin position="223"/>
        <end position="324"/>
    </location>
</feature>
<keyword evidence="6 7" id="KW-0413">Isomerase</keyword>
<accession>A0A9X2C3K4</accession>
<protein>
    <recommendedName>
        <fullName evidence="7">Chaperone SurA</fullName>
    </recommendedName>
    <alternativeName>
        <fullName evidence="7">Peptidyl-prolyl cis-trans isomerase SurA</fullName>
        <shortName evidence="7">PPIase SurA</shortName>
        <ecNumber evidence="7">5.2.1.8</ecNumber>
    </alternativeName>
    <alternativeName>
        <fullName evidence="7">Rotamase SurA</fullName>
    </alternativeName>
</protein>
<dbReference type="SUPFAM" id="SSF54534">
    <property type="entry name" value="FKBP-like"/>
    <property type="match status" value="2"/>
</dbReference>
<dbReference type="InterPro" id="IPR046357">
    <property type="entry name" value="PPIase_dom_sf"/>
</dbReference>
<name>A0A9X2C3K4_9BURK</name>
<evidence type="ECO:0000313" key="10">
    <source>
        <dbReference type="Proteomes" id="UP001139353"/>
    </source>
</evidence>
<dbReference type="RefSeq" id="WP_275683706.1">
    <property type="nucleotide sequence ID" value="NZ_JAJLJH010000005.1"/>
</dbReference>
<comment type="domain">
    <text evidence="7">The PPIase activity resides only in the second parvulin domain. The N-terminal region and the C-terminal tail are necessary and sufficient for the chaperone activity of SurA. The PPIase activity is dispensable for SurA to function as a chaperone. The N-terminal region and the C-terminal tail are also required for porin recognition.</text>
</comment>
<dbReference type="GO" id="GO:0043165">
    <property type="term" value="P:Gram-negative-bacterium-type cell outer membrane assembly"/>
    <property type="evidence" value="ECO:0007669"/>
    <property type="project" value="InterPro"/>
</dbReference>
<evidence type="ECO:0000256" key="3">
    <source>
        <dbReference type="ARBA" id="ARBA00022764"/>
    </source>
</evidence>
<dbReference type="EMBL" id="JAJLJH010000005">
    <property type="protein sequence ID" value="MCK9687665.1"/>
    <property type="molecule type" value="Genomic_DNA"/>
</dbReference>
<dbReference type="Pfam" id="PF09312">
    <property type="entry name" value="SurA_N"/>
    <property type="match status" value="1"/>
</dbReference>
<dbReference type="InterPro" id="IPR050280">
    <property type="entry name" value="OMP_Chaperone_SurA"/>
</dbReference>
<dbReference type="Proteomes" id="UP001139353">
    <property type="component" value="Unassembled WGS sequence"/>
</dbReference>
<dbReference type="HAMAP" id="MF_01183">
    <property type="entry name" value="Chaperone_SurA"/>
    <property type="match status" value="1"/>
</dbReference>
<dbReference type="SUPFAM" id="SSF109998">
    <property type="entry name" value="Triger factor/SurA peptide-binding domain-like"/>
    <property type="match status" value="1"/>
</dbReference>
<evidence type="ECO:0000256" key="1">
    <source>
        <dbReference type="ARBA" id="ARBA00022729"/>
    </source>
</evidence>
<evidence type="ECO:0000256" key="6">
    <source>
        <dbReference type="ARBA" id="ARBA00023235"/>
    </source>
</evidence>
<evidence type="ECO:0000256" key="7">
    <source>
        <dbReference type="HAMAP-Rule" id="MF_01183"/>
    </source>
</evidence>
<dbReference type="EC" id="5.2.1.8" evidence="7"/>
<keyword evidence="10" id="KW-1185">Reference proteome</keyword>
<evidence type="ECO:0000256" key="2">
    <source>
        <dbReference type="ARBA" id="ARBA00022737"/>
    </source>
</evidence>
<dbReference type="InterPro" id="IPR023058">
    <property type="entry name" value="PPIase_PpiC_CS"/>
</dbReference>
<dbReference type="PROSITE" id="PS01096">
    <property type="entry name" value="PPIC_PPIASE_1"/>
    <property type="match status" value="1"/>
</dbReference>
<dbReference type="InterPro" id="IPR000297">
    <property type="entry name" value="PPIase_PpiC"/>
</dbReference>
<comment type="caution">
    <text evidence="9">The sequence shown here is derived from an EMBL/GenBank/DDBJ whole genome shotgun (WGS) entry which is preliminary data.</text>
</comment>
<dbReference type="GO" id="GO:0050821">
    <property type="term" value="P:protein stabilization"/>
    <property type="evidence" value="ECO:0007669"/>
    <property type="project" value="InterPro"/>
</dbReference>
<dbReference type="Pfam" id="PF13616">
    <property type="entry name" value="Rotamase_3"/>
    <property type="match status" value="1"/>
</dbReference>
<reference evidence="9" key="1">
    <citation type="submission" date="2021-11" db="EMBL/GenBank/DDBJ databases">
        <title>BS-T2-15 a new species belonging to the Comamonadaceae family isolated from the soil of a French oak forest.</title>
        <authorList>
            <person name="Mieszkin S."/>
            <person name="Alain K."/>
        </authorList>
    </citation>
    <scope>NUCLEOTIDE SEQUENCE</scope>
    <source>
        <strain evidence="9">BS-T2-15</strain>
    </source>
</reference>
<comment type="catalytic activity">
    <reaction evidence="7">
        <text>[protein]-peptidylproline (omega=180) = [protein]-peptidylproline (omega=0)</text>
        <dbReference type="Rhea" id="RHEA:16237"/>
        <dbReference type="Rhea" id="RHEA-COMP:10747"/>
        <dbReference type="Rhea" id="RHEA-COMP:10748"/>
        <dbReference type="ChEBI" id="CHEBI:83833"/>
        <dbReference type="ChEBI" id="CHEBI:83834"/>
        <dbReference type="EC" id="5.2.1.8"/>
    </reaction>
</comment>
<dbReference type="GO" id="GO:0003755">
    <property type="term" value="F:peptidyl-prolyl cis-trans isomerase activity"/>
    <property type="evidence" value="ECO:0007669"/>
    <property type="project" value="UniProtKB-UniRule"/>
</dbReference>
<dbReference type="Pfam" id="PF00639">
    <property type="entry name" value="Rotamase"/>
    <property type="match status" value="1"/>
</dbReference>
<comment type="subcellular location">
    <subcellularLocation>
        <location evidence="7">Periplasm</location>
    </subcellularLocation>
    <text evidence="7">Is capable of associating with the outer membrane.</text>
</comment>
<dbReference type="GO" id="GO:0030288">
    <property type="term" value="C:outer membrane-bounded periplasmic space"/>
    <property type="evidence" value="ECO:0007669"/>
    <property type="project" value="InterPro"/>
</dbReference>
<evidence type="ECO:0000256" key="5">
    <source>
        <dbReference type="ARBA" id="ARBA00023186"/>
    </source>
</evidence>
<feature type="signal peptide" evidence="7">
    <location>
        <begin position="1"/>
        <end position="23"/>
    </location>
</feature>
<sequence precursor="true">MKLNFLTLVTATFALGAAATGFAQTAPAAAPAASIPTPSTAAPLPDVNKPSLVSPVAASGVRQFGSLPRIKAAARSADYIVAVVNTESVTNNEVTARFQKMQQESIERGGSQPSPGELRKQAVDALVEERVLVTYARDNGVKVDDGEVDRAIGNIASSNKMTTDQLRDRLRQQGVDYGTFRSGIKDQITIERIREREVVSHIRVTDSEVNDYVAKMRGGHGSSQQINLAQILIPVPEKASPAVEAERKARAEQALARVRNGEPFDQVAREMSEDSNKAKGGEMGSRPIDKYPDLFADAVANIKVGATTDVFRSGAGFHILKVISRGEDSGMTVQQTRVRHIVLRPSAQLSIDAVERRIIDFRQQISSGAKTFEELARQYSEDGSATSGGDLGWASPGSFVPEFEEAMNKLPIDGLSGPVRSRFGVHLIQVLDRRQTTIDPKQLREQATNALKEQKFDPAYAEWVADLRAKAFIEYRDPPV</sequence>
<organism evidence="9 10">
    <name type="scientific">Scleromatobacter humisilvae</name>
    <dbReference type="NCBI Taxonomy" id="2897159"/>
    <lineage>
        <taxon>Bacteria</taxon>
        <taxon>Pseudomonadati</taxon>
        <taxon>Pseudomonadota</taxon>
        <taxon>Betaproteobacteria</taxon>
        <taxon>Burkholderiales</taxon>
        <taxon>Sphaerotilaceae</taxon>
        <taxon>Scleromatobacter</taxon>
    </lineage>
</organism>
<dbReference type="PROSITE" id="PS50198">
    <property type="entry name" value="PPIC_PPIASE_2"/>
    <property type="match status" value="2"/>
</dbReference>
<keyword evidence="2 7" id="KW-0677">Repeat</keyword>
<dbReference type="PANTHER" id="PTHR47637">
    <property type="entry name" value="CHAPERONE SURA"/>
    <property type="match status" value="1"/>
</dbReference>
<dbReference type="InterPro" id="IPR023034">
    <property type="entry name" value="PPIase_SurA"/>
</dbReference>
<comment type="function">
    <text evidence="7">Chaperone involved in the correct folding and assembly of outer membrane proteins. Recognizes specific patterns of aromatic residues and the orientation of their side chains, which are found more frequently in integral outer membrane proteins. May act in both early periplasmic and late outer membrane-associated steps of protein maturation.</text>
</comment>